<dbReference type="UniPathway" id="UPA00148"/>
<comment type="function">
    <text evidence="10">Part of the energy-coupling factor (ECF) transporter complex CbiMNOQ involved in cobalt import.</text>
</comment>
<reference evidence="11 12" key="1">
    <citation type="submission" date="2020-08" db="EMBL/GenBank/DDBJ databases">
        <title>Genome sequence of Phycicoccus endophyticus JCM 31784T.</title>
        <authorList>
            <person name="Hyun D.-W."/>
            <person name="Bae J.-W."/>
        </authorList>
    </citation>
    <scope>NUCLEOTIDE SEQUENCE [LARGE SCALE GENOMIC DNA]</scope>
    <source>
        <strain evidence="11 12">JCM 31784</strain>
    </source>
</reference>
<evidence type="ECO:0000256" key="3">
    <source>
        <dbReference type="ARBA" id="ARBA00022475"/>
    </source>
</evidence>
<gene>
    <name evidence="10" type="primary">cbiN</name>
    <name evidence="11" type="ORF">H9L10_03890</name>
</gene>
<dbReference type="GO" id="GO:0015087">
    <property type="term" value="F:cobalt ion transmembrane transporter activity"/>
    <property type="evidence" value="ECO:0007669"/>
    <property type="project" value="UniProtKB-UniRule"/>
</dbReference>
<evidence type="ECO:0000256" key="6">
    <source>
        <dbReference type="ARBA" id="ARBA00022989"/>
    </source>
</evidence>
<dbReference type="Proteomes" id="UP000515976">
    <property type="component" value="Chromosome"/>
</dbReference>
<dbReference type="RefSeq" id="WP_166097498.1">
    <property type="nucleotide sequence ID" value="NZ_BMMY01000001.1"/>
</dbReference>
<accession>A0A7G9R3M6</accession>
<dbReference type="HAMAP" id="MF_00330">
    <property type="entry name" value="CbiN"/>
    <property type="match status" value="1"/>
</dbReference>
<keyword evidence="5 10" id="KW-0812">Transmembrane</keyword>
<dbReference type="PROSITE" id="PS51257">
    <property type="entry name" value="PROKAR_LIPOPROTEIN"/>
    <property type="match status" value="1"/>
</dbReference>
<comment type="caution">
    <text evidence="10">Lacks conserved residue(s) required for the propagation of feature annotation.</text>
</comment>
<evidence type="ECO:0000256" key="4">
    <source>
        <dbReference type="ARBA" id="ARBA00022573"/>
    </source>
</evidence>
<protein>
    <recommendedName>
        <fullName evidence="10">Cobalt transport protein CbiN</fullName>
    </recommendedName>
    <alternativeName>
        <fullName evidence="10">Energy-coupling factor transporter probable substrate-capture protein CbiN</fullName>
        <shortName evidence="10">ECF transporter S component CbiN</shortName>
    </alternativeName>
</protein>
<dbReference type="KEGG" id="pei:H9L10_03890"/>
<keyword evidence="1 10" id="KW-0171">Cobalt transport</keyword>
<keyword evidence="9 10" id="KW-0170">Cobalt</keyword>
<keyword evidence="7 10" id="KW-0406">Ion transport</keyword>
<dbReference type="Pfam" id="PF02553">
    <property type="entry name" value="CbiN"/>
    <property type="match status" value="1"/>
</dbReference>
<dbReference type="NCBIfam" id="NF002780">
    <property type="entry name" value="PRK02898.1"/>
    <property type="match status" value="1"/>
</dbReference>
<comment type="subunit">
    <text evidence="10">Forms an energy-coupling factor (ECF) transporter complex composed of an ATP-binding protein (A component, CbiO), a transmembrane protein (T component, CbiQ) and 2 possible substrate-capture proteins (S components, CbiM and CbiN) of unknown stoichimetry.</text>
</comment>
<sequence length="101" mass="10707">MRERRTTILLLAVAVLVVVGCLLVAGNGDYGGTDGAATDAITASDPSYRPWFSHLWAPNSSEVESGLFALQAALGAGFVGFVLGTLRERWRARTARAEAGR</sequence>
<proteinExistence type="inferred from homology"/>
<dbReference type="GO" id="GO:0009236">
    <property type="term" value="P:cobalamin biosynthetic process"/>
    <property type="evidence" value="ECO:0007669"/>
    <property type="project" value="UniProtKB-UniRule"/>
</dbReference>
<keyword evidence="8 10" id="KW-0472">Membrane</keyword>
<evidence type="ECO:0000256" key="2">
    <source>
        <dbReference type="ARBA" id="ARBA00022448"/>
    </source>
</evidence>
<evidence type="ECO:0000256" key="10">
    <source>
        <dbReference type="HAMAP-Rule" id="MF_00330"/>
    </source>
</evidence>
<organism evidence="11 12">
    <name type="scientific">Phycicoccus endophyticus</name>
    <dbReference type="NCBI Taxonomy" id="1690220"/>
    <lineage>
        <taxon>Bacteria</taxon>
        <taxon>Bacillati</taxon>
        <taxon>Actinomycetota</taxon>
        <taxon>Actinomycetes</taxon>
        <taxon>Micrococcales</taxon>
        <taxon>Intrasporangiaceae</taxon>
        <taxon>Phycicoccus</taxon>
    </lineage>
</organism>
<evidence type="ECO:0000256" key="8">
    <source>
        <dbReference type="ARBA" id="ARBA00023136"/>
    </source>
</evidence>
<feature type="transmembrane region" description="Helical" evidence="10">
    <location>
        <begin position="66"/>
        <end position="86"/>
    </location>
</feature>
<evidence type="ECO:0000313" key="11">
    <source>
        <dbReference type="EMBL" id="QNN50201.1"/>
    </source>
</evidence>
<comment type="similarity">
    <text evidence="10">Belongs to the CbiN family.</text>
</comment>
<evidence type="ECO:0000256" key="7">
    <source>
        <dbReference type="ARBA" id="ARBA00023065"/>
    </source>
</evidence>
<comment type="subcellular location">
    <subcellularLocation>
        <location evidence="10">Cell membrane</location>
        <topology evidence="10">Multi-pass membrane protein</topology>
    </subcellularLocation>
</comment>
<dbReference type="PANTHER" id="PTHR38662:SF1">
    <property type="entry name" value="COBALT TRANSPORT PROTEIN CBIN"/>
    <property type="match status" value="1"/>
</dbReference>
<evidence type="ECO:0000256" key="5">
    <source>
        <dbReference type="ARBA" id="ARBA00022692"/>
    </source>
</evidence>
<keyword evidence="2 10" id="KW-0813">Transport</keyword>
<keyword evidence="3 10" id="KW-1003">Cell membrane</keyword>
<dbReference type="InterPro" id="IPR003705">
    <property type="entry name" value="CbiN"/>
</dbReference>
<keyword evidence="12" id="KW-1185">Reference proteome</keyword>
<dbReference type="GO" id="GO:0005886">
    <property type="term" value="C:plasma membrane"/>
    <property type="evidence" value="ECO:0007669"/>
    <property type="project" value="UniProtKB-SubCell"/>
</dbReference>
<keyword evidence="4 10" id="KW-0169">Cobalamin biosynthesis</keyword>
<evidence type="ECO:0000313" key="12">
    <source>
        <dbReference type="Proteomes" id="UP000515976"/>
    </source>
</evidence>
<name>A0A7G9R3M6_9MICO</name>
<evidence type="ECO:0000256" key="9">
    <source>
        <dbReference type="ARBA" id="ARBA00023285"/>
    </source>
</evidence>
<dbReference type="AlphaFoldDB" id="A0A7G9R3M6"/>
<dbReference type="EMBL" id="CP060712">
    <property type="protein sequence ID" value="QNN50201.1"/>
    <property type="molecule type" value="Genomic_DNA"/>
</dbReference>
<dbReference type="PANTHER" id="PTHR38662">
    <property type="entry name" value="COBALT TRANSPORT PROTEIN CBIN"/>
    <property type="match status" value="1"/>
</dbReference>
<keyword evidence="6 10" id="KW-1133">Transmembrane helix</keyword>
<evidence type="ECO:0000256" key="1">
    <source>
        <dbReference type="ARBA" id="ARBA00022426"/>
    </source>
</evidence>
<comment type="pathway">
    <text evidence="10">Cofactor biosynthesis; adenosylcobalamin biosynthesis.</text>
</comment>